<dbReference type="EMBL" id="FNAC01000007">
    <property type="protein sequence ID" value="SDC83354.1"/>
    <property type="molecule type" value="Genomic_DNA"/>
</dbReference>
<proteinExistence type="predicted"/>
<keyword evidence="1" id="KW-1133">Transmembrane helix</keyword>
<keyword evidence="3" id="KW-1185">Reference proteome</keyword>
<evidence type="ECO:0000313" key="2">
    <source>
        <dbReference type="EMBL" id="SDC83354.1"/>
    </source>
</evidence>
<evidence type="ECO:0000313" key="3">
    <source>
        <dbReference type="Proteomes" id="UP000199060"/>
    </source>
</evidence>
<feature type="transmembrane region" description="Helical" evidence="1">
    <location>
        <begin position="226"/>
        <end position="251"/>
    </location>
</feature>
<keyword evidence="1" id="KW-0812">Transmembrane</keyword>
<feature type="transmembrane region" description="Helical" evidence="1">
    <location>
        <begin position="46"/>
        <end position="64"/>
    </location>
</feature>
<feature type="transmembrane region" description="Helical" evidence="1">
    <location>
        <begin position="71"/>
        <end position="90"/>
    </location>
</feature>
<organism evidence="2 3">
    <name type="scientific">Algoriphagus faecimaris</name>
    <dbReference type="NCBI Taxonomy" id="686796"/>
    <lineage>
        <taxon>Bacteria</taxon>
        <taxon>Pseudomonadati</taxon>
        <taxon>Bacteroidota</taxon>
        <taxon>Cytophagia</taxon>
        <taxon>Cytophagales</taxon>
        <taxon>Cyclobacteriaceae</taxon>
        <taxon>Algoriphagus</taxon>
    </lineage>
</organism>
<feature type="transmembrane region" description="Helical" evidence="1">
    <location>
        <begin position="263"/>
        <end position="280"/>
    </location>
</feature>
<keyword evidence="1" id="KW-0472">Membrane</keyword>
<accession>A0A1G6PUK8</accession>
<reference evidence="3" key="1">
    <citation type="submission" date="2016-10" db="EMBL/GenBank/DDBJ databases">
        <authorList>
            <person name="Varghese N."/>
            <person name="Submissions S."/>
        </authorList>
    </citation>
    <scope>NUCLEOTIDE SEQUENCE [LARGE SCALE GENOMIC DNA]</scope>
    <source>
        <strain evidence="3">DSM 23095</strain>
    </source>
</reference>
<evidence type="ECO:0008006" key="4">
    <source>
        <dbReference type="Google" id="ProtNLM"/>
    </source>
</evidence>
<feature type="transmembrane region" description="Helical" evidence="1">
    <location>
        <begin position="96"/>
        <end position="116"/>
    </location>
</feature>
<dbReference type="RefSeq" id="WP_087938305.1">
    <property type="nucleotide sequence ID" value="NZ_FNAC01000007.1"/>
</dbReference>
<feature type="transmembrane region" description="Helical" evidence="1">
    <location>
        <begin position="359"/>
        <end position="381"/>
    </location>
</feature>
<gene>
    <name evidence="2" type="ORF">SAMN04488104_100739</name>
</gene>
<feature type="transmembrane region" description="Helical" evidence="1">
    <location>
        <begin position="187"/>
        <end position="206"/>
    </location>
</feature>
<sequence length="492" mass="57803">MQKLLFGAVAICLILIITSSNRGFNVSDEGLYLLLAHPLQENKGGIFNYDLFFKLFFEITGIQFGIQGMRFLRLVFYFLSAFSLTIYFRQVTRKKSFPWTVLAISFLGLAFGYGFLPASLSYNHLSVSLATFWLVALVYPFSLLKKYFTMGLILATMAYIKIPNALVFGGLTLLIFYLKQELSLRKLLLMLIPFLLFELVFYTFLQQNLMIRLTERIQTGITREEYQFWLLFKSTAVGLFWIVLFILGLLTIKLRITNPYLKYILLLVWTLALFSFTWIAEQWHHLFLFIIPGVGFWVFDRSFFEKLETQVKAQLVVLVLLPFFLHFGSNVYWLLLGIHFAVFWILALWILIEINPQKYQLIFSWGLVLNSVFLVFNGLWWHPFEQKPLWNYTNLWEYGEGKHILLSRNQVSQLERFHRQLPKDQLEVLSIYHIAGIPYLLGKTMPNSPEIWTLEQVDQIFPKGLESEYILYFPSYPLPEEFKGEIIQFGSF</sequence>
<dbReference type="AlphaFoldDB" id="A0A1G6PUK8"/>
<name>A0A1G6PUK8_9BACT</name>
<protein>
    <recommendedName>
        <fullName evidence="4">Dolichyl-phosphate-mannose-protein mannosyltransferase</fullName>
    </recommendedName>
</protein>
<feature type="transmembrane region" description="Helical" evidence="1">
    <location>
        <begin position="123"/>
        <end position="141"/>
    </location>
</feature>
<dbReference type="OrthoDB" id="861753at2"/>
<evidence type="ECO:0000256" key="1">
    <source>
        <dbReference type="SAM" id="Phobius"/>
    </source>
</evidence>
<dbReference type="Proteomes" id="UP000199060">
    <property type="component" value="Unassembled WGS sequence"/>
</dbReference>
<feature type="transmembrane region" description="Helical" evidence="1">
    <location>
        <begin position="147"/>
        <end position="175"/>
    </location>
</feature>
<feature type="transmembrane region" description="Helical" evidence="1">
    <location>
        <begin position="333"/>
        <end position="352"/>
    </location>
</feature>